<keyword evidence="2" id="KW-1185">Reference proteome</keyword>
<dbReference type="AlphaFoldDB" id="A0A4Y7L0H7"/>
<evidence type="ECO:0000313" key="2">
    <source>
        <dbReference type="Proteomes" id="UP000316621"/>
    </source>
</evidence>
<accession>A0A4Y7L0H7</accession>
<name>A0A4Y7L0H7_PAPSO</name>
<reference evidence="1 2" key="1">
    <citation type="journal article" date="2018" name="Science">
        <title>The opium poppy genome and morphinan production.</title>
        <authorList>
            <person name="Guo L."/>
            <person name="Winzer T."/>
            <person name="Yang X."/>
            <person name="Li Y."/>
            <person name="Ning Z."/>
            <person name="He Z."/>
            <person name="Teodor R."/>
            <person name="Lu Y."/>
            <person name="Bowser T.A."/>
            <person name="Graham I.A."/>
            <person name="Ye K."/>
        </authorList>
    </citation>
    <scope>NUCLEOTIDE SEQUENCE [LARGE SCALE GENOMIC DNA]</scope>
    <source>
        <strain evidence="2">cv. HN1</strain>
        <tissue evidence="1">Leaves</tissue>
    </source>
</reference>
<sequence length="63" mass="7043">MNLASNAYKCNPFGLGDLQLSDLKLTAACLPTRFTWAIICPKPFKKVKLICESHYLLSFVVLP</sequence>
<proteinExistence type="predicted"/>
<protein>
    <submittedName>
        <fullName evidence="1">Uncharacterized protein</fullName>
    </submittedName>
</protein>
<dbReference type="Gramene" id="RZC78666">
    <property type="protein sequence ID" value="RZC78666"/>
    <property type="gene ID" value="C5167_002916"/>
</dbReference>
<dbReference type="EMBL" id="CM010723">
    <property type="protein sequence ID" value="RZC78666.1"/>
    <property type="molecule type" value="Genomic_DNA"/>
</dbReference>
<gene>
    <name evidence="1" type="ORF">C5167_002916</name>
</gene>
<organism evidence="1 2">
    <name type="scientific">Papaver somniferum</name>
    <name type="common">Opium poppy</name>
    <dbReference type="NCBI Taxonomy" id="3469"/>
    <lineage>
        <taxon>Eukaryota</taxon>
        <taxon>Viridiplantae</taxon>
        <taxon>Streptophyta</taxon>
        <taxon>Embryophyta</taxon>
        <taxon>Tracheophyta</taxon>
        <taxon>Spermatophyta</taxon>
        <taxon>Magnoliopsida</taxon>
        <taxon>Ranunculales</taxon>
        <taxon>Papaveraceae</taxon>
        <taxon>Papaveroideae</taxon>
        <taxon>Papaver</taxon>
    </lineage>
</organism>
<dbReference type="Proteomes" id="UP000316621">
    <property type="component" value="Chromosome 9"/>
</dbReference>
<evidence type="ECO:0000313" key="1">
    <source>
        <dbReference type="EMBL" id="RZC78666.1"/>
    </source>
</evidence>